<dbReference type="Pfam" id="PF13343">
    <property type="entry name" value="SBP_bac_6"/>
    <property type="match status" value="1"/>
</dbReference>
<reference evidence="5 6" key="1">
    <citation type="submission" date="2016-12" db="EMBL/GenBank/DDBJ databases">
        <authorList>
            <person name="Song W.-J."/>
            <person name="Kurnit D.M."/>
        </authorList>
    </citation>
    <scope>NUCLEOTIDE SEQUENCE [LARGE SCALE GENOMIC DNA]</scope>
    <source>
        <strain evidence="5 6">DSM 19599</strain>
    </source>
</reference>
<feature type="binding site" evidence="3">
    <location>
        <position position="236"/>
    </location>
    <ligand>
        <name>Fe cation</name>
        <dbReference type="ChEBI" id="CHEBI:24875"/>
    </ligand>
</feature>
<evidence type="ECO:0000256" key="2">
    <source>
        <dbReference type="ARBA" id="ARBA00022729"/>
    </source>
</evidence>
<accession>A0A1M7ZC06</accession>
<dbReference type="GO" id="GO:0046872">
    <property type="term" value="F:metal ion binding"/>
    <property type="evidence" value="ECO:0007669"/>
    <property type="project" value="UniProtKB-KW"/>
</dbReference>
<evidence type="ECO:0000313" key="5">
    <source>
        <dbReference type="EMBL" id="SHO62435.1"/>
    </source>
</evidence>
<dbReference type="STRING" id="1123029.SAMN02745172_01040"/>
<dbReference type="CDD" id="cd13542">
    <property type="entry name" value="PBP2_FutA1_ilke"/>
    <property type="match status" value="1"/>
</dbReference>
<evidence type="ECO:0000256" key="3">
    <source>
        <dbReference type="PIRSR" id="PIRSR002825-1"/>
    </source>
</evidence>
<evidence type="ECO:0000313" key="6">
    <source>
        <dbReference type="Proteomes" id="UP000186406"/>
    </source>
</evidence>
<name>A0A1M7ZC06_9HYPH</name>
<feature type="signal peptide" evidence="4">
    <location>
        <begin position="1"/>
        <end position="17"/>
    </location>
</feature>
<keyword evidence="3" id="KW-0479">Metal-binding</keyword>
<dbReference type="RefSeq" id="WP_073626308.1">
    <property type="nucleotide sequence ID" value="NZ_FRXO01000002.1"/>
</dbReference>
<keyword evidence="2 4" id="KW-0732">Signal</keyword>
<proteinExistence type="inferred from homology"/>
<dbReference type="SUPFAM" id="SSF53850">
    <property type="entry name" value="Periplasmic binding protein-like II"/>
    <property type="match status" value="1"/>
</dbReference>
<dbReference type="PIRSF" id="PIRSF002825">
    <property type="entry name" value="CfbpA"/>
    <property type="match status" value="1"/>
</dbReference>
<sequence>MKTAHLLHRLVRGTALAVAGGLIATSAMGLAPEQASAQSSEVNLYTTREPGLIKPLLEAFTKSTGIAVNTVFVKEGLPERVATEGDKSPADVLMTVDFGNLTDLLDKGVTQPVTSAALDEAIPANLRDPNGNWFALSLRARVLYASKERLGDLTSFHYEELADTKWKGKVCIRSGKHPYNTALIATMIAKDGEEKTRTWLEGVKANLARKAAGGDRDVARDILGDICDLGLANSYYVGLMRSGAGGPDQEKWGEAINVVLPTFEGGGTQVNISGAAVAKHAPNRDNAVKLLEYLVSPEAQSIYANANFEYPVRPGVKPDAIVASFGDLKIDPAQLAEISKYRKRASELVDEVGFDS</sequence>
<protein>
    <submittedName>
        <fullName evidence="5">Iron(III) transport system substrate-binding protein</fullName>
    </submittedName>
</protein>
<keyword evidence="6" id="KW-1185">Reference proteome</keyword>
<feature type="chain" id="PRO_5009929971" evidence="4">
    <location>
        <begin position="18"/>
        <end position="356"/>
    </location>
</feature>
<dbReference type="InterPro" id="IPR026045">
    <property type="entry name" value="Ferric-bd"/>
</dbReference>
<dbReference type="EMBL" id="FRXO01000002">
    <property type="protein sequence ID" value="SHO62435.1"/>
    <property type="molecule type" value="Genomic_DNA"/>
</dbReference>
<feature type="binding site" evidence="3">
    <location>
        <position position="235"/>
    </location>
    <ligand>
        <name>Fe cation</name>
        <dbReference type="ChEBI" id="CHEBI:24875"/>
    </ligand>
</feature>
<gene>
    <name evidence="5" type="ORF">SAMN02745172_01040</name>
</gene>
<organism evidence="5 6">
    <name type="scientific">Pseudoxanthobacter soli DSM 19599</name>
    <dbReference type="NCBI Taxonomy" id="1123029"/>
    <lineage>
        <taxon>Bacteria</taxon>
        <taxon>Pseudomonadati</taxon>
        <taxon>Pseudomonadota</taxon>
        <taxon>Alphaproteobacteria</taxon>
        <taxon>Hyphomicrobiales</taxon>
        <taxon>Segnochrobactraceae</taxon>
        <taxon>Pseudoxanthobacter</taxon>
    </lineage>
</organism>
<dbReference type="PANTHER" id="PTHR30006:SF15">
    <property type="entry name" value="IRON-UTILIZATION PERIPLASMIC PROTEIN"/>
    <property type="match status" value="1"/>
</dbReference>
<evidence type="ECO:0000256" key="4">
    <source>
        <dbReference type="SAM" id="SignalP"/>
    </source>
</evidence>
<dbReference type="Gene3D" id="3.40.190.10">
    <property type="entry name" value="Periplasmic binding protein-like II"/>
    <property type="match status" value="2"/>
</dbReference>
<dbReference type="AlphaFoldDB" id="A0A1M7ZC06"/>
<dbReference type="GO" id="GO:0030288">
    <property type="term" value="C:outer membrane-bounded periplasmic space"/>
    <property type="evidence" value="ECO:0007669"/>
    <property type="project" value="TreeGrafter"/>
</dbReference>
<comment type="similarity">
    <text evidence="1">Belongs to the bacterial solute-binding protein 1 family.</text>
</comment>
<evidence type="ECO:0000256" key="1">
    <source>
        <dbReference type="ARBA" id="ARBA00008520"/>
    </source>
</evidence>
<dbReference type="PANTHER" id="PTHR30006">
    <property type="entry name" value="THIAMINE-BINDING PERIPLASMIC PROTEIN-RELATED"/>
    <property type="match status" value="1"/>
</dbReference>
<keyword evidence="3" id="KW-0408">Iron</keyword>
<dbReference type="Proteomes" id="UP000186406">
    <property type="component" value="Unassembled WGS sequence"/>
</dbReference>